<proteinExistence type="predicted"/>
<reference evidence="2" key="1">
    <citation type="journal article" date="2020" name="Nat. Commun.">
        <title>Genome assembly of wild tea tree DASZ reveals pedigree and selection history of tea varieties.</title>
        <authorList>
            <person name="Zhang W."/>
            <person name="Zhang Y."/>
            <person name="Qiu H."/>
            <person name="Guo Y."/>
            <person name="Wan H."/>
            <person name="Zhang X."/>
            <person name="Scossa F."/>
            <person name="Alseekh S."/>
            <person name="Zhang Q."/>
            <person name="Wang P."/>
            <person name="Xu L."/>
            <person name="Schmidt M.H."/>
            <person name="Jia X."/>
            <person name="Li D."/>
            <person name="Zhu A."/>
            <person name="Guo F."/>
            <person name="Chen W."/>
            <person name="Ni D."/>
            <person name="Usadel B."/>
            <person name="Fernie A.R."/>
            <person name="Wen W."/>
        </authorList>
    </citation>
    <scope>NUCLEOTIDE SEQUENCE [LARGE SCALE GENOMIC DNA]</scope>
    <source>
        <strain evidence="2">cv. G240</strain>
    </source>
</reference>
<dbReference type="Proteomes" id="UP000593564">
    <property type="component" value="Unassembled WGS sequence"/>
</dbReference>
<dbReference type="AlphaFoldDB" id="A0A7J7GBJ0"/>
<evidence type="ECO:0000313" key="2">
    <source>
        <dbReference type="Proteomes" id="UP000593564"/>
    </source>
</evidence>
<organism evidence="1 2">
    <name type="scientific">Camellia sinensis</name>
    <name type="common">Tea plant</name>
    <name type="synonym">Thea sinensis</name>
    <dbReference type="NCBI Taxonomy" id="4442"/>
    <lineage>
        <taxon>Eukaryota</taxon>
        <taxon>Viridiplantae</taxon>
        <taxon>Streptophyta</taxon>
        <taxon>Embryophyta</taxon>
        <taxon>Tracheophyta</taxon>
        <taxon>Spermatophyta</taxon>
        <taxon>Magnoliopsida</taxon>
        <taxon>eudicotyledons</taxon>
        <taxon>Gunneridae</taxon>
        <taxon>Pentapetalae</taxon>
        <taxon>asterids</taxon>
        <taxon>Ericales</taxon>
        <taxon>Theaceae</taxon>
        <taxon>Camellia</taxon>
    </lineage>
</organism>
<accession>A0A7J7GBJ0</accession>
<name>A0A7J7GBJ0_CAMSI</name>
<dbReference type="EMBL" id="JACBKZ010000012">
    <property type="protein sequence ID" value="KAF5937291.1"/>
    <property type="molecule type" value="Genomic_DNA"/>
</dbReference>
<gene>
    <name evidence="1" type="ORF">HYC85_024797</name>
</gene>
<comment type="caution">
    <text evidence="1">The sequence shown here is derived from an EMBL/GenBank/DDBJ whole genome shotgun (WGS) entry which is preliminary data.</text>
</comment>
<evidence type="ECO:0000313" key="1">
    <source>
        <dbReference type="EMBL" id="KAF5937291.1"/>
    </source>
</evidence>
<keyword evidence="2" id="KW-1185">Reference proteome</keyword>
<reference evidence="1 2" key="2">
    <citation type="submission" date="2020-07" db="EMBL/GenBank/DDBJ databases">
        <title>Genome assembly of wild tea tree DASZ reveals pedigree and selection history of tea varieties.</title>
        <authorList>
            <person name="Zhang W."/>
        </authorList>
    </citation>
    <scope>NUCLEOTIDE SEQUENCE [LARGE SCALE GENOMIC DNA]</scope>
    <source>
        <strain evidence="2">cv. G240</strain>
        <tissue evidence="1">Leaf</tissue>
    </source>
</reference>
<sequence>MISFDEPTNCPPIKIAGTEGWQPSLCSARSMSRPLASRSSSWIAGLAPSSRNSASMLWHMQHELLVKITAAFFDAKSLTLSIFESVDVQKQRNFTNAMHGEQRNFTKANNVVCTQIKPKAKESTRKSGRPDPFSGEIRWPAVVEMVG</sequence>
<protein>
    <submittedName>
        <fullName evidence="1">Uncharacterized protein</fullName>
    </submittedName>
</protein>